<comment type="caution">
    <text evidence="1">The sequence shown here is derived from an EMBL/GenBank/DDBJ whole genome shotgun (WGS) entry which is preliminary data.</text>
</comment>
<name>A0A7J0EG24_9ERIC</name>
<dbReference type="EMBL" id="BJWL01000004">
    <property type="protein sequence ID" value="GFY85424.1"/>
    <property type="molecule type" value="Genomic_DNA"/>
</dbReference>
<gene>
    <name evidence="1" type="ORF">Acr_04g0001620</name>
</gene>
<proteinExistence type="predicted"/>
<dbReference type="Proteomes" id="UP000585474">
    <property type="component" value="Unassembled WGS sequence"/>
</dbReference>
<protein>
    <submittedName>
        <fullName evidence="1">Uncharacterized protein</fullName>
    </submittedName>
</protein>
<reference evidence="1 2" key="1">
    <citation type="submission" date="2019-07" db="EMBL/GenBank/DDBJ databases">
        <title>De Novo Assembly of kiwifruit Actinidia rufa.</title>
        <authorList>
            <person name="Sugita-Konishi S."/>
            <person name="Sato K."/>
            <person name="Mori E."/>
            <person name="Abe Y."/>
            <person name="Kisaki G."/>
            <person name="Hamano K."/>
            <person name="Suezawa K."/>
            <person name="Otani M."/>
            <person name="Fukuda T."/>
            <person name="Manabe T."/>
            <person name="Gomi K."/>
            <person name="Tabuchi M."/>
            <person name="Akimitsu K."/>
            <person name="Kataoka I."/>
        </authorList>
    </citation>
    <scope>NUCLEOTIDE SEQUENCE [LARGE SCALE GENOMIC DNA]</scope>
    <source>
        <strain evidence="2">cv. Fuchu</strain>
    </source>
</reference>
<accession>A0A7J0EG24</accession>
<dbReference type="AlphaFoldDB" id="A0A7J0EG24"/>
<evidence type="ECO:0000313" key="2">
    <source>
        <dbReference type="Proteomes" id="UP000585474"/>
    </source>
</evidence>
<evidence type="ECO:0000313" key="1">
    <source>
        <dbReference type="EMBL" id="GFY85424.1"/>
    </source>
</evidence>
<organism evidence="1 2">
    <name type="scientific">Actinidia rufa</name>
    <dbReference type="NCBI Taxonomy" id="165716"/>
    <lineage>
        <taxon>Eukaryota</taxon>
        <taxon>Viridiplantae</taxon>
        <taxon>Streptophyta</taxon>
        <taxon>Embryophyta</taxon>
        <taxon>Tracheophyta</taxon>
        <taxon>Spermatophyta</taxon>
        <taxon>Magnoliopsida</taxon>
        <taxon>eudicotyledons</taxon>
        <taxon>Gunneridae</taxon>
        <taxon>Pentapetalae</taxon>
        <taxon>asterids</taxon>
        <taxon>Ericales</taxon>
        <taxon>Actinidiaceae</taxon>
        <taxon>Actinidia</taxon>
    </lineage>
</organism>
<sequence length="87" mass="9899">MPSRSPSGYVGCQKKLQHASHLMSPDISWDHRRSLPLVQAIARLFFQASLIADSLEIMTTLARSMPMFGSVCMEPKYIRVTEFTLQR</sequence>
<keyword evidence="2" id="KW-1185">Reference proteome</keyword>